<feature type="region of interest" description="Disordered" evidence="1">
    <location>
        <begin position="140"/>
        <end position="183"/>
    </location>
</feature>
<feature type="compositionally biased region" description="Polar residues" evidence="1">
    <location>
        <begin position="81"/>
        <end position="93"/>
    </location>
</feature>
<name>A0A9Q1F4R0_SYNKA</name>
<feature type="region of interest" description="Disordered" evidence="1">
    <location>
        <begin position="1"/>
        <end position="53"/>
    </location>
</feature>
<dbReference type="EMBL" id="JAINUF010000009">
    <property type="protein sequence ID" value="KAJ8350785.1"/>
    <property type="molecule type" value="Genomic_DNA"/>
</dbReference>
<evidence type="ECO:0000256" key="1">
    <source>
        <dbReference type="SAM" id="MobiDB-lite"/>
    </source>
</evidence>
<proteinExistence type="predicted"/>
<organism evidence="2 3">
    <name type="scientific">Synaphobranchus kaupii</name>
    <name type="common">Kaup's arrowtooth eel</name>
    <dbReference type="NCBI Taxonomy" id="118154"/>
    <lineage>
        <taxon>Eukaryota</taxon>
        <taxon>Metazoa</taxon>
        <taxon>Chordata</taxon>
        <taxon>Craniata</taxon>
        <taxon>Vertebrata</taxon>
        <taxon>Euteleostomi</taxon>
        <taxon>Actinopterygii</taxon>
        <taxon>Neopterygii</taxon>
        <taxon>Teleostei</taxon>
        <taxon>Anguilliformes</taxon>
        <taxon>Synaphobranchidae</taxon>
        <taxon>Synaphobranchus</taxon>
    </lineage>
</organism>
<comment type="caution">
    <text evidence="2">The sequence shown here is derived from an EMBL/GenBank/DDBJ whole genome shotgun (WGS) entry which is preliminary data.</text>
</comment>
<sequence length="183" mass="19751">MACVQDPRQSLPSEQHHGSAVAQQSLPSLGGGPLLRIPKSGDGERRGHGSCPIPIPIPIPIPHPHPFPCVPFLLPPPTGSSTLFPNFPKSGTQPRPVPPTSSTGEGGRHHVNGLITMVSIPQPPPHCHTHQAREMGLRRGGGWQGENARPFSTQRETEKKKESGCGWTRSRTETPVSHTWELV</sequence>
<dbReference type="Proteomes" id="UP001152622">
    <property type="component" value="Chromosome 9"/>
</dbReference>
<feature type="region of interest" description="Disordered" evidence="1">
    <location>
        <begin position="81"/>
        <end position="106"/>
    </location>
</feature>
<evidence type="ECO:0000313" key="2">
    <source>
        <dbReference type="EMBL" id="KAJ8350785.1"/>
    </source>
</evidence>
<keyword evidence="3" id="KW-1185">Reference proteome</keyword>
<dbReference type="AlphaFoldDB" id="A0A9Q1F4R0"/>
<evidence type="ECO:0000313" key="3">
    <source>
        <dbReference type="Proteomes" id="UP001152622"/>
    </source>
</evidence>
<gene>
    <name evidence="2" type="ORF">SKAU_G00259150</name>
</gene>
<accession>A0A9Q1F4R0</accession>
<protein>
    <submittedName>
        <fullName evidence="2">Uncharacterized protein</fullName>
    </submittedName>
</protein>
<reference evidence="2" key="1">
    <citation type="journal article" date="2023" name="Science">
        <title>Genome structures resolve the early diversification of teleost fishes.</title>
        <authorList>
            <person name="Parey E."/>
            <person name="Louis A."/>
            <person name="Montfort J."/>
            <person name="Bouchez O."/>
            <person name="Roques C."/>
            <person name="Iampietro C."/>
            <person name="Lluch J."/>
            <person name="Castinel A."/>
            <person name="Donnadieu C."/>
            <person name="Desvignes T."/>
            <person name="Floi Bucao C."/>
            <person name="Jouanno E."/>
            <person name="Wen M."/>
            <person name="Mejri S."/>
            <person name="Dirks R."/>
            <person name="Jansen H."/>
            <person name="Henkel C."/>
            <person name="Chen W.J."/>
            <person name="Zahm M."/>
            <person name="Cabau C."/>
            <person name="Klopp C."/>
            <person name="Thompson A.W."/>
            <person name="Robinson-Rechavi M."/>
            <person name="Braasch I."/>
            <person name="Lecointre G."/>
            <person name="Bobe J."/>
            <person name="Postlethwait J.H."/>
            <person name="Berthelot C."/>
            <person name="Roest Crollius H."/>
            <person name="Guiguen Y."/>
        </authorList>
    </citation>
    <scope>NUCLEOTIDE SEQUENCE</scope>
    <source>
        <strain evidence="2">WJC10195</strain>
    </source>
</reference>